<feature type="chain" id="PRO_5029822918" evidence="1">
    <location>
        <begin position="20"/>
        <end position="524"/>
    </location>
</feature>
<organism evidence="3 4">
    <name type="scientific">Haemonchus contortus</name>
    <name type="common">Barber pole worm</name>
    <dbReference type="NCBI Taxonomy" id="6289"/>
    <lineage>
        <taxon>Eukaryota</taxon>
        <taxon>Metazoa</taxon>
        <taxon>Ecdysozoa</taxon>
        <taxon>Nematoda</taxon>
        <taxon>Chromadorea</taxon>
        <taxon>Rhabditida</taxon>
        <taxon>Rhabditina</taxon>
        <taxon>Rhabditomorpha</taxon>
        <taxon>Strongyloidea</taxon>
        <taxon>Trichostrongylidae</taxon>
        <taxon>Haemonchus</taxon>
    </lineage>
</organism>
<evidence type="ECO:0000259" key="2">
    <source>
        <dbReference type="Pfam" id="PF04155"/>
    </source>
</evidence>
<evidence type="ECO:0000256" key="1">
    <source>
        <dbReference type="SAM" id="SignalP"/>
    </source>
</evidence>
<evidence type="ECO:0000313" key="4">
    <source>
        <dbReference type="WBParaSite" id="HCON_00137370-00001"/>
    </source>
</evidence>
<feature type="signal peptide" evidence="1">
    <location>
        <begin position="1"/>
        <end position="19"/>
    </location>
</feature>
<protein>
    <submittedName>
        <fullName evidence="4">Ground-like domain-containing protein</fullName>
    </submittedName>
</protein>
<dbReference type="Proteomes" id="UP000025227">
    <property type="component" value="Unplaced"/>
</dbReference>
<keyword evidence="3" id="KW-1185">Reference proteome</keyword>
<sequence length="524" mass="57505">MLLLLLLLYLTSTAITTNATERPNLKYPDHAKRLHDEPIEGPSLPYGNKVYLKNRLLNNLNHFFPDPGETLEILGATEASQGPPVDTNSIIDQPAATVAPTQTFFAPIQNLLDNALHPDRHPFPTLIPTEATIAPIEPSTPLIAEETTPAKKRSEGPIVSGRILDSIRDWRKRLYRAFKSTKSKSSASRVVDNKIQTRPTSSAKTASEVVDFKDLTPLVVDKNRQVLLSRKEPSWQSALAARNIQTFGREPSGKLVRLFGTEASGYESKPLNDSPPAAIPNDYLPPSPSGDRRAFRTPGARNIVYIPASHVTMRPPPPMTAPAITLPPLVSLPFPPGNVLPDYSSQFTTQQPYGKQYNSFSNQETRNYPGPPGYNVPAPEFITSPPVEPMLATPVPTDSDLDESDESFDPECTGEPSCLNGQLVSEDKCNSLRLRTIIHNNIVPNDAEASKRAVQSAAEEETGLFFDAICGTGFFSYIAHTDEFCLASMGGVNCYVFSPVCSDASPVTLTKLRRNRKKVFVNRN</sequence>
<dbReference type="OMA" id="KCNSQRL"/>
<dbReference type="OrthoDB" id="5775991at2759"/>
<evidence type="ECO:0000313" key="3">
    <source>
        <dbReference type="Proteomes" id="UP000025227"/>
    </source>
</evidence>
<keyword evidence="1" id="KW-0732">Signal</keyword>
<name>A0A7I4YUW3_HAECO</name>
<dbReference type="AlphaFoldDB" id="A0A7I4YUW3"/>
<proteinExistence type="predicted"/>
<accession>A0A7I4YUW3</accession>
<dbReference type="InterPro" id="IPR007284">
    <property type="entry name" value="Ground-like_dom"/>
</dbReference>
<dbReference type="WBParaSite" id="HCON_00137370-00001">
    <property type="protein sequence ID" value="HCON_00137370-00001"/>
    <property type="gene ID" value="HCON_00137370"/>
</dbReference>
<feature type="domain" description="Ground-like" evidence="2">
    <location>
        <begin position="427"/>
        <end position="497"/>
    </location>
</feature>
<reference evidence="4" key="1">
    <citation type="submission" date="2020-12" db="UniProtKB">
        <authorList>
            <consortium name="WormBaseParasite"/>
        </authorList>
    </citation>
    <scope>IDENTIFICATION</scope>
    <source>
        <strain evidence="4">MHco3</strain>
    </source>
</reference>
<dbReference type="Pfam" id="PF04155">
    <property type="entry name" value="Ground-like"/>
    <property type="match status" value="1"/>
</dbReference>